<sequence>YIESDPSGLNGGLNTYAYALNNPISLVDSLGLAPNDVFDDPESRDRDSSQWYHNFMMNGGIENGMFAAPPRNYSFVDENGCKKYSYDVTWFTPPLVGGSKLPLGFLLGASKKGPYSKSRPYTRKNTKTDAWDNAEEGSKPNTRKCPDCGDDVEGNPYNNEKRDHDKGWDVEHLKKWEEIRRELYEKGASRSEYRDAYNDLNNTILRCRHCNRSDNQL</sequence>
<accession>A0A853I7B1</accession>
<evidence type="ECO:0000313" key="4">
    <source>
        <dbReference type="Proteomes" id="UP000569732"/>
    </source>
</evidence>
<proteinExistence type="predicted"/>
<dbReference type="RefSeq" id="WP_219340264.1">
    <property type="nucleotide sequence ID" value="NZ_JACCKB010000150.1"/>
</dbReference>
<dbReference type="Pfam" id="PF14410">
    <property type="entry name" value="GH-E"/>
    <property type="match status" value="1"/>
</dbReference>
<feature type="domain" description="Toxin YqcG C-terminal" evidence="2">
    <location>
        <begin position="145"/>
        <end position="214"/>
    </location>
</feature>
<evidence type="ECO:0000256" key="1">
    <source>
        <dbReference type="SAM" id="MobiDB-lite"/>
    </source>
</evidence>
<dbReference type="Proteomes" id="UP000569732">
    <property type="component" value="Unassembled WGS sequence"/>
</dbReference>
<evidence type="ECO:0000259" key="2">
    <source>
        <dbReference type="Pfam" id="PF14410"/>
    </source>
</evidence>
<protein>
    <recommendedName>
        <fullName evidence="2">Toxin YqcG C-terminal domain-containing protein</fullName>
    </recommendedName>
</protein>
<name>A0A853I7B1_9GAMM</name>
<comment type="caution">
    <text evidence="3">The sequence shown here is derived from an EMBL/GenBank/DDBJ whole genome shotgun (WGS) entry which is preliminary data.</text>
</comment>
<reference evidence="3 4" key="1">
    <citation type="submission" date="2020-07" db="EMBL/GenBank/DDBJ databases">
        <title>Endozoicomonas sp. nov., isolated from sediment.</title>
        <authorList>
            <person name="Gu T."/>
        </authorList>
    </citation>
    <scope>NUCLEOTIDE SEQUENCE [LARGE SCALE GENOMIC DNA]</scope>
    <source>
        <strain evidence="3 4">SM1973</strain>
    </source>
</reference>
<dbReference type="EMBL" id="JACCKB010000150">
    <property type="protein sequence ID" value="NYZ69800.1"/>
    <property type="molecule type" value="Genomic_DNA"/>
</dbReference>
<feature type="region of interest" description="Disordered" evidence="1">
    <location>
        <begin position="116"/>
        <end position="151"/>
    </location>
</feature>
<keyword evidence="4" id="KW-1185">Reference proteome</keyword>
<dbReference type="AlphaFoldDB" id="A0A853I7B1"/>
<gene>
    <name evidence="3" type="ORF">H0A36_27695</name>
</gene>
<dbReference type="Gene3D" id="2.180.10.10">
    <property type="entry name" value="RHS repeat-associated core"/>
    <property type="match status" value="1"/>
</dbReference>
<organism evidence="3 4">
    <name type="scientific">Spartinivicinus marinus</name>
    <dbReference type="NCBI Taxonomy" id="2994442"/>
    <lineage>
        <taxon>Bacteria</taxon>
        <taxon>Pseudomonadati</taxon>
        <taxon>Pseudomonadota</taxon>
        <taxon>Gammaproteobacteria</taxon>
        <taxon>Oceanospirillales</taxon>
        <taxon>Zooshikellaceae</taxon>
        <taxon>Spartinivicinus</taxon>
    </lineage>
</organism>
<feature type="non-terminal residue" evidence="3">
    <location>
        <position position="1"/>
    </location>
</feature>
<evidence type="ECO:0000313" key="3">
    <source>
        <dbReference type="EMBL" id="NYZ69800.1"/>
    </source>
</evidence>
<dbReference type="InterPro" id="IPR026835">
    <property type="entry name" value="YqcG_C"/>
</dbReference>